<evidence type="ECO:0000256" key="9">
    <source>
        <dbReference type="RuleBase" id="RU363036"/>
    </source>
</evidence>
<keyword evidence="4 8" id="KW-0067">ATP-binding</keyword>
<dbReference type="Proteomes" id="UP001218362">
    <property type="component" value="Chromosome"/>
</dbReference>
<dbReference type="InterPro" id="IPR024109">
    <property type="entry name" value="Trp-tRNA-ligase_bac-type"/>
</dbReference>
<dbReference type="EC" id="6.1.1.2" evidence="8"/>
<comment type="function">
    <text evidence="8">Catalyzes the attachment of tryptophan to tRNA(Trp).</text>
</comment>
<dbReference type="HAMAP" id="MF_00140_B">
    <property type="entry name" value="Trp_tRNA_synth_B"/>
    <property type="match status" value="1"/>
</dbReference>
<dbReference type="InterPro" id="IPR014729">
    <property type="entry name" value="Rossmann-like_a/b/a_fold"/>
</dbReference>
<evidence type="ECO:0000313" key="10">
    <source>
        <dbReference type="EMBL" id="WEK48257.1"/>
    </source>
</evidence>
<comment type="subcellular location">
    <subcellularLocation>
        <location evidence="8">Cytoplasm</location>
    </subcellularLocation>
</comment>
<dbReference type="GO" id="GO:0005524">
    <property type="term" value="F:ATP binding"/>
    <property type="evidence" value="ECO:0007669"/>
    <property type="project" value="UniProtKB-UniRule"/>
</dbReference>
<name>A0AAJ5XB76_9SPHN</name>
<evidence type="ECO:0000256" key="3">
    <source>
        <dbReference type="ARBA" id="ARBA00022741"/>
    </source>
</evidence>
<keyword evidence="5 8" id="KW-0648">Protein biosynthesis</keyword>
<evidence type="ECO:0000256" key="1">
    <source>
        <dbReference type="ARBA" id="ARBA00005594"/>
    </source>
</evidence>
<dbReference type="InterPro" id="IPR002305">
    <property type="entry name" value="aa-tRNA-synth_Ic"/>
</dbReference>
<comment type="subunit">
    <text evidence="8">Homodimer.</text>
</comment>
<feature type="short sequence motif" description="'HIGH' region" evidence="8">
    <location>
        <begin position="9"/>
        <end position="17"/>
    </location>
</feature>
<protein>
    <recommendedName>
        <fullName evidence="8">Tryptophan--tRNA ligase</fullName>
        <ecNumber evidence="8">6.1.1.2</ecNumber>
    </recommendedName>
    <alternativeName>
        <fullName evidence="8">Tryptophanyl-tRNA synthetase</fullName>
        <shortName evidence="8">TrpRS</shortName>
    </alternativeName>
</protein>
<proteinExistence type="inferred from homology"/>
<dbReference type="GO" id="GO:0006436">
    <property type="term" value="P:tryptophanyl-tRNA aminoacylation"/>
    <property type="evidence" value="ECO:0007669"/>
    <property type="project" value="UniProtKB-UniRule"/>
</dbReference>
<dbReference type="InterPro" id="IPR002306">
    <property type="entry name" value="Trp-tRNA-ligase"/>
</dbReference>
<feature type="binding site" evidence="8">
    <location>
        <position position="204"/>
    </location>
    <ligand>
        <name>ATP</name>
        <dbReference type="ChEBI" id="CHEBI:30616"/>
    </ligand>
</feature>
<dbReference type="Gene3D" id="1.10.240.10">
    <property type="entry name" value="Tyrosyl-Transfer RNA Synthetase"/>
    <property type="match status" value="1"/>
</dbReference>
<dbReference type="InterPro" id="IPR050203">
    <property type="entry name" value="Trp-tRNA_synthetase"/>
</dbReference>
<feature type="binding site" evidence="8">
    <location>
        <begin position="213"/>
        <end position="217"/>
    </location>
    <ligand>
        <name>ATP</name>
        <dbReference type="ChEBI" id="CHEBI:30616"/>
    </ligand>
</feature>
<dbReference type="AlphaFoldDB" id="A0AAJ5XB76"/>
<dbReference type="PANTHER" id="PTHR43766:SF1">
    <property type="entry name" value="TRYPTOPHAN--TRNA LIGASE, MITOCHONDRIAL"/>
    <property type="match status" value="1"/>
</dbReference>
<organism evidence="10 11">
    <name type="scientific">Candidatus Andeanibacterium colombiense</name>
    <dbReference type="NCBI Taxonomy" id="3121345"/>
    <lineage>
        <taxon>Bacteria</taxon>
        <taxon>Pseudomonadati</taxon>
        <taxon>Pseudomonadota</taxon>
        <taxon>Alphaproteobacteria</taxon>
        <taxon>Sphingomonadales</taxon>
        <taxon>Sphingomonadaceae</taxon>
        <taxon>Candidatus Andeanibacterium</taxon>
    </lineage>
</organism>
<feature type="binding site" evidence="8">
    <location>
        <begin position="161"/>
        <end position="163"/>
    </location>
    <ligand>
        <name>ATP</name>
        <dbReference type="ChEBI" id="CHEBI:30616"/>
    </ligand>
</feature>
<gene>
    <name evidence="8 10" type="primary">trpS</name>
    <name evidence="10" type="ORF">P0Y56_08175</name>
</gene>
<dbReference type="PRINTS" id="PR01039">
    <property type="entry name" value="TRNASYNTHTRP"/>
</dbReference>
<dbReference type="GO" id="GO:0005829">
    <property type="term" value="C:cytosol"/>
    <property type="evidence" value="ECO:0007669"/>
    <property type="project" value="TreeGrafter"/>
</dbReference>
<evidence type="ECO:0000256" key="2">
    <source>
        <dbReference type="ARBA" id="ARBA00022598"/>
    </source>
</evidence>
<feature type="binding site" evidence="8">
    <location>
        <position position="149"/>
    </location>
    <ligand>
        <name>L-tryptophan</name>
        <dbReference type="ChEBI" id="CHEBI:57912"/>
    </ligand>
</feature>
<reference evidence="10" key="1">
    <citation type="submission" date="2023-03" db="EMBL/GenBank/DDBJ databases">
        <title>Andean soil-derived lignocellulolytic bacterial consortium as a source of novel taxa and putative plastic-active enzymes.</title>
        <authorList>
            <person name="Diaz-Garcia L."/>
            <person name="Chuvochina M."/>
            <person name="Feuerriegel G."/>
            <person name="Bunk B."/>
            <person name="Sproer C."/>
            <person name="Streit W.R."/>
            <person name="Rodriguez L.M."/>
            <person name="Overmann J."/>
            <person name="Jimenez D.J."/>
        </authorList>
    </citation>
    <scope>NUCLEOTIDE SEQUENCE</scope>
    <source>
        <strain evidence="10">MAG 26</strain>
    </source>
</reference>
<evidence type="ECO:0000256" key="4">
    <source>
        <dbReference type="ARBA" id="ARBA00022840"/>
    </source>
</evidence>
<sequence>MRVVSGIQPTGQLHLGNYLGAIRNWVRMQDAMEEANRAQAAAGDSAPGNPCLFFLADLHAISMPHVPAELHSATLEMAAALVACGIDPDRSILFNQAQVPAHSELQWLLTGTARMGWLNRMTQFKDKSGKNREGASIALYTYPVLQAADVLLYQATHVPVGEDQKQHLELARDIAQKFNNDFCPEDAPLFTLPDPIIPPEAARIMSLRDGTAKMSKSDPSDMSRINLTDDADAIMAKVRKAKTDPEPLPSETAGLEGRPEALNLVSIYAAIEGSSPGKVLAEFGGQGFGSFKPALGELLVATLSPLSARFVELKRDREELDAILAKGAFKARDLAGPTLDGAYRALGLVRG</sequence>
<feature type="binding site" evidence="8">
    <location>
        <begin position="8"/>
        <end position="10"/>
    </location>
    <ligand>
        <name>ATP</name>
        <dbReference type="ChEBI" id="CHEBI:30616"/>
    </ligand>
</feature>
<dbReference type="PANTHER" id="PTHR43766">
    <property type="entry name" value="TRYPTOPHAN--TRNA LIGASE, MITOCHONDRIAL"/>
    <property type="match status" value="1"/>
</dbReference>
<dbReference type="InterPro" id="IPR001412">
    <property type="entry name" value="aa-tRNA-synth_I_CS"/>
</dbReference>
<dbReference type="SUPFAM" id="SSF52374">
    <property type="entry name" value="Nucleotidylyl transferase"/>
    <property type="match status" value="1"/>
</dbReference>
<dbReference type="CDD" id="cd00806">
    <property type="entry name" value="TrpRS_core"/>
    <property type="match status" value="1"/>
</dbReference>
<comment type="similarity">
    <text evidence="1 8 9">Belongs to the class-I aminoacyl-tRNA synthetase family.</text>
</comment>
<evidence type="ECO:0000256" key="5">
    <source>
        <dbReference type="ARBA" id="ARBA00022917"/>
    </source>
</evidence>
<dbReference type="NCBIfam" id="TIGR00233">
    <property type="entry name" value="trpS"/>
    <property type="match status" value="1"/>
</dbReference>
<accession>A0AAJ5XB76</accession>
<keyword evidence="6 8" id="KW-0030">Aminoacyl-tRNA synthetase</keyword>
<comment type="catalytic activity">
    <reaction evidence="7 8">
        <text>tRNA(Trp) + L-tryptophan + ATP = L-tryptophyl-tRNA(Trp) + AMP + diphosphate + H(+)</text>
        <dbReference type="Rhea" id="RHEA:24080"/>
        <dbReference type="Rhea" id="RHEA-COMP:9671"/>
        <dbReference type="Rhea" id="RHEA-COMP:9705"/>
        <dbReference type="ChEBI" id="CHEBI:15378"/>
        <dbReference type="ChEBI" id="CHEBI:30616"/>
        <dbReference type="ChEBI" id="CHEBI:33019"/>
        <dbReference type="ChEBI" id="CHEBI:57912"/>
        <dbReference type="ChEBI" id="CHEBI:78442"/>
        <dbReference type="ChEBI" id="CHEBI:78535"/>
        <dbReference type="ChEBI" id="CHEBI:456215"/>
        <dbReference type="EC" id="6.1.1.2"/>
    </reaction>
</comment>
<dbReference type="EMBL" id="CP119316">
    <property type="protein sequence ID" value="WEK48257.1"/>
    <property type="molecule type" value="Genomic_DNA"/>
</dbReference>
<evidence type="ECO:0000256" key="7">
    <source>
        <dbReference type="ARBA" id="ARBA00049929"/>
    </source>
</evidence>
<keyword evidence="3 8" id="KW-0547">Nucleotide-binding</keyword>
<dbReference type="Pfam" id="PF00579">
    <property type="entry name" value="tRNA-synt_1b"/>
    <property type="match status" value="1"/>
</dbReference>
<keyword evidence="2 8" id="KW-0436">Ligase</keyword>
<dbReference type="KEGG" id="acob:P0Y56_08175"/>
<dbReference type="GO" id="GO:0004830">
    <property type="term" value="F:tryptophan-tRNA ligase activity"/>
    <property type="evidence" value="ECO:0007669"/>
    <property type="project" value="UniProtKB-UniRule"/>
</dbReference>
<evidence type="ECO:0000313" key="11">
    <source>
        <dbReference type="Proteomes" id="UP001218362"/>
    </source>
</evidence>
<evidence type="ECO:0000256" key="6">
    <source>
        <dbReference type="ARBA" id="ARBA00023146"/>
    </source>
</evidence>
<dbReference type="Gene3D" id="3.40.50.620">
    <property type="entry name" value="HUPs"/>
    <property type="match status" value="1"/>
</dbReference>
<dbReference type="PROSITE" id="PS00178">
    <property type="entry name" value="AA_TRNA_LIGASE_I"/>
    <property type="match status" value="1"/>
</dbReference>
<evidence type="ECO:0000256" key="8">
    <source>
        <dbReference type="HAMAP-Rule" id="MF_00140"/>
    </source>
</evidence>
<feature type="binding site" evidence="8">
    <location>
        <begin position="16"/>
        <end position="17"/>
    </location>
    <ligand>
        <name>ATP</name>
        <dbReference type="ChEBI" id="CHEBI:30616"/>
    </ligand>
</feature>
<keyword evidence="8" id="KW-0963">Cytoplasm</keyword>
<feature type="short sequence motif" description="'KMSKS' region" evidence="8">
    <location>
        <begin position="213"/>
        <end position="217"/>
    </location>
</feature>